<keyword evidence="2" id="KW-1133">Transmembrane helix</keyword>
<dbReference type="OrthoDB" id="151362at2"/>
<dbReference type="EMBL" id="BIFQ01000002">
    <property type="protein sequence ID" value="GCE08688.1"/>
    <property type="molecule type" value="Genomic_DNA"/>
</dbReference>
<evidence type="ECO:0000313" key="3">
    <source>
        <dbReference type="EMBL" id="GCE08688.1"/>
    </source>
</evidence>
<dbReference type="AlphaFoldDB" id="A0A401ZP50"/>
<keyword evidence="2" id="KW-0472">Membrane</keyword>
<sequence length="483" mass="55845">MSQIQEKPPQRESEQSLWRRYRSSKKARRITAIVLYLLPVVVLVTLMYTVFIRPPFNPNEGKPTPQPVTKHHQPTAQPTPTRTRVKDLDTIVTQVLNDMNAHSWDDQLHTTLINWRKSDVNQVNCSPDRCDQRGHSTRRDSLNDLRILDNMYWYKMRHPDDKSIDQYIARMLPTTQREWGHTVLNKGWVYFTLLHMRDFSHDTDYWNHTMLGWATSEYKRIDPNLGVQHGDLDTSAGGGNVHLQDGYRVDHALETSLALVDAGTRFQHPEWVTAGNRGAEAVIKQAYNQHYHLFGRIYLLNDSRYGSNKLLDTQARMGETGQELEALIRTGAYTHNQTYLKLAKEMLDNLETSPLRDRTNGGFYFKMYLGPYQGFTTGYVDKSIKETRQMHVLIAVHLANLVFNNRWADLEKDLIQVATQRLFLPAPVPGFSYRVLPNGDMYPCPSCTVAPKLEDWVTSEADNISLEAFQTVLSHRQWLFPTN</sequence>
<organism evidence="3 4">
    <name type="scientific">Dictyobacter aurantiacus</name>
    <dbReference type="NCBI Taxonomy" id="1936993"/>
    <lineage>
        <taxon>Bacteria</taxon>
        <taxon>Bacillati</taxon>
        <taxon>Chloroflexota</taxon>
        <taxon>Ktedonobacteria</taxon>
        <taxon>Ktedonobacterales</taxon>
        <taxon>Dictyobacteraceae</taxon>
        <taxon>Dictyobacter</taxon>
    </lineage>
</organism>
<reference evidence="4" key="1">
    <citation type="submission" date="2018-12" db="EMBL/GenBank/DDBJ databases">
        <title>Tengunoibacter tsumagoiensis gen. nov., sp. nov., Dictyobacter kobayashii sp. nov., D. alpinus sp. nov., and D. joshuensis sp. nov. and description of Dictyobacteraceae fam. nov. within the order Ktedonobacterales isolated from Tengu-no-mugimeshi.</title>
        <authorList>
            <person name="Wang C.M."/>
            <person name="Zheng Y."/>
            <person name="Sakai Y."/>
            <person name="Toyoda A."/>
            <person name="Minakuchi Y."/>
            <person name="Abe K."/>
            <person name="Yokota A."/>
            <person name="Yabe S."/>
        </authorList>
    </citation>
    <scope>NUCLEOTIDE SEQUENCE [LARGE SCALE GENOMIC DNA]</scope>
    <source>
        <strain evidence="4">S-27</strain>
    </source>
</reference>
<proteinExistence type="predicted"/>
<evidence type="ECO:0000256" key="1">
    <source>
        <dbReference type="SAM" id="MobiDB-lite"/>
    </source>
</evidence>
<keyword evidence="2" id="KW-0812">Transmembrane</keyword>
<accession>A0A401ZP50</accession>
<gene>
    <name evidence="3" type="ORF">KDAU_60170</name>
</gene>
<feature type="transmembrane region" description="Helical" evidence="2">
    <location>
        <begin position="30"/>
        <end position="51"/>
    </location>
</feature>
<evidence type="ECO:0000313" key="4">
    <source>
        <dbReference type="Proteomes" id="UP000287224"/>
    </source>
</evidence>
<feature type="region of interest" description="Disordered" evidence="1">
    <location>
        <begin position="60"/>
        <end position="82"/>
    </location>
</feature>
<keyword evidence="4" id="KW-1185">Reference proteome</keyword>
<evidence type="ECO:0000256" key="2">
    <source>
        <dbReference type="SAM" id="Phobius"/>
    </source>
</evidence>
<protein>
    <submittedName>
        <fullName evidence="3">Uncharacterized protein</fullName>
    </submittedName>
</protein>
<comment type="caution">
    <text evidence="3">The sequence shown here is derived from an EMBL/GenBank/DDBJ whole genome shotgun (WGS) entry which is preliminary data.</text>
</comment>
<dbReference type="Proteomes" id="UP000287224">
    <property type="component" value="Unassembled WGS sequence"/>
</dbReference>
<name>A0A401ZP50_9CHLR</name>
<dbReference type="RefSeq" id="WP_126601197.1">
    <property type="nucleotide sequence ID" value="NZ_BIFQ01000002.1"/>
</dbReference>